<name>A0AAW0QQ69_9PEZI</name>
<dbReference type="AlphaFoldDB" id="A0AAW0QQ69"/>
<dbReference type="Proteomes" id="UP001392437">
    <property type="component" value="Unassembled WGS sequence"/>
</dbReference>
<reference evidence="1 2" key="1">
    <citation type="submission" date="2023-01" db="EMBL/GenBank/DDBJ databases">
        <title>Analysis of 21 Apiospora genomes using comparative genomics revels a genus with tremendous synthesis potential of carbohydrate active enzymes and secondary metabolites.</title>
        <authorList>
            <person name="Sorensen T."/>
        </authorList>
    </citation>
    <scope>NUCLEOTIDE SEQUENCE [LARGE SCALE GENOMIC DNA]</scope>
    <source>
        <strain evidence="1 2">CBS 117206</strain>
    </source>
</reference>
<evidence type="ECO:0000313" key="1">
    <source>
        <dbReference type="EMBL" id="KAK8106693.1"/>
    </source>
</evidence>
<protein>
    <submittedName>
        <fullName evidence="1">Uncharacterized protein</fullName>
    </submittedName>
</protein>
<organism evidence="1 2">
    <name type="scientific">Apiospora kogelbergensis</name>
    <dbReference type="NCBI Taxonomy" id="1337665"/>
    <lineage>
        <taxon>Eukaryota</taxon>
        <taxon>Fungi</taxon>
        <taxon>Dikarya</taxon>
        <taxon>Ascomycota</taxon>
        <taxon>Pezizomycotina</taxon>
        <taxon>Sordariomycetes</taxon>
        <taxon>Xylariomycetidae</taxon>
        <taxon>Amphisphaeriales</taxon>
        <taxon>Apiosporaceae</taxon>
        <taxon>Apiospora</taxon>
    </lineage>
</organism>
<comment type="caution">
    <text evidence="1">The sequence shown here is derived from an EMBL/GenBank/DDBJ whole genome shotgun (WGS) entry which is preliminary data.</text>
</comment>
<proteinExistence type="predicted"/>
<dbReference type="EMBL" id="JAQQWP010000008">
    <property type="protein sequence ID" value="KAK8106693.1"/>
    <property type="molecule type" value="Genomic_DNA"/>
</dbReference>
<gene>
    <name evidence="1" type="ORF">PG999_010052</name>
</gene>
<evidence type="ECO:0000313" key="2">
    <source>
        <dbReference type="Proteomes" id="UP001392437"/>
    </source>
</evidence>
<accession>A0AAW0QQ69</accession>
<keyword evidence="2" id="KW-1185">Reference proteome</keyword>
<sequence length="98" mass="10966">MLREQVRAAGCPELRGFLQRLRSGEQTEEDFEQLRRRLYKPAHPTFADGLRAITLLNQDGWNVNMAAVVQYARAAGRHVSIFAARHSTEGEGLWAGGS</sequence>